<sequence>MCSRRWSHSLSKRPLMARLTSAGTTTFIALLMSSTAVMADVTPEQVWESWQKQYSAYGFTVTPGAVERDGDVLTISDLVLTNESTTTIGTDRQVSKTVLTVPAILLEDLGDGTVEGTVEGEITGDNDTTDATGKTETAKITIDKTDASVVISGTPEEMSYLIDAPEISASIEAQPSTPGAQPALLGMTLTGLAGTQTMTSVGGQGTKADLTAEAMALTMTGSDPEDATTIDATIDMQDLAIKGDSLMPEGADAAELGDAIAKGMRTNSALSYGALSYTMSSKTKTGPVSLSGSAESGQAIIAFSREAVRYSATGSKTKIDIQTTDFPQPMSATIDQGEIDFAMPLSAKAEPQPFTSKVSLIGLAVSDQVWKMIDPTEKLVHGAATLIVDLTGTGKPLVDLFSPAAAASPVPPVQIDSLNVNQLQLTAAGAELTGAGALTFDNATATPIPLGSIDLKLSGANKLMDGLVAMGVMPQDQVMFAKMMMGMYAVPAGEDLFTSKIEFKEDGHILANGQPIK</sequence>
<feature type="chain" id="PRO_5020414358" evidence="1">
    <location>
        <begin position="40"/>
        <end position="517"/>
    </location>
</feature>
<dbReference type="OrthoDB" id="7791409at2"/>
<evidence type="ECO:0000313" key="2">
    <source>
        <dbReference type="EMBL" id="TKD26184.1"/>
    </source>
</evidence>
<comment type="caution">
    <text evidence="2">The sequence shown here is derived from an EMBL/GenBank/DDBJ whole genome shotgun (WGS) entry which is preliminary data.</text>
</comment>
<dbReference type="InterPro" id="IPR018666">
    <property type="entry name" value="DUF2125"/>
</dbReference>
<name>A0A4U1K2V9_RHOCA</name>
<dbReference type="EMBL" id="SWJZ01000008">
    <property type="protein sequence ID" value="TKD26184.1"/>
    <property type="molecule type" value="Genomic_DNA"/>
</dbReference>
<proteinExistence type="predicted"/>
<organism evidence="2 3">
    <name type="scientific">Rhodobacter capsulatus</name>
    <name type="common">Rhodopseudomonas capsulata</name>
    <dbReference type="NCBI Taxonomy" id="1061"/>
    <lineage>
        <taxon>Bacteria</taxon>
        <taxon>Pseudomonadati</taxon>
        <taxon>Pseudomonadota</taxon>
        <taxon>Alphaproteobacteria</taxon>
        <taxon>Rhodobacterales</taxon>
        <taxon>Rhodobacter group</taxon>
        <taxon>Rhodobacter</taxon>
    </lineage>
</organism>
<evidence type="ECO:0000313" key="3">
    <source>
        <dbReference type="Proteomes" id="UP000310597"/>
    </source>
</evidence>
<accession>A0A4U1K2V9</accession>
<dbReference type="Proteomes" id="UP000310597">
    <property type="component" value="Unassembled WGS sequence"/>
</dbReference>
<evidence type="ECO:0000256" key="1">
    <source>
        <dbReference type="SAM" id="SignalP"/>
    </source>
</evidence>
<gene>
    <name evidence="2" type="ORF">FBT96_02255</name>
</gene>
<dbReference type="Pfam" id="PF09898">
    <property type="entry name" value="DUF2125"/>
    <property type="match status" value="1"/>
</dbReference>
<reference evidence="2 3" key="1">
    <citation type="submission" date="2019-04" db="EMBL/GenBank/DDBJ databases">
        <title>Draft Whole-Genome sequence of the purple photosynthetic bacterium Rhodobacter capsulatus SP108 with an indigenous class A beta-lactamase.</title>
        <authorList>
            <person name="Robertson S."/>
            <person name="Meyer T.E."/>
            <person name="Kyndt J.A."/>
        </authorList>
    </citation>
    <scope>NUCLEOTIDE SEQUENCE [LARGE SCALE GENOMIC DNA]</scope>
    <source>
        <strain evidence="2 3">SP108</strain>
    </source>
</reference>
<protein>
    <submittedName>
        <fullName evidence="2">DUF2125 domain-containing protein</fullName>
    </submittedName>
</protein>
<dbReference type="AlphaFoldDB" id="A0A4U1K2V9"/>
<keyword evidence="1" id="KW-0732">Signal</keyword>
<feature type="signal peptide" evidence="1">
    <location>
        <begin position="1"/>
        <end position="39"/>
    </location>
</feature>